<dbReference type="GO" id="GO:0004402">
    <property type="term" value="F:histone acetyltransferase activity"/>
    <property type="evidence" value="ECO:0007669"/>
    <property type="project" value="InterPro"/>
</dbReference>
<feature type="domain" description="Transcription factor IIIC 90kDa subunit N-terminal" evidence="2">
    <location>
        <begin position="24"/>
        <end position="417"/>
    </location>
</feature>
<evidence type="ECO:0000259" key="3">
    <source>
        <dbReference type="Pfam" id="PF12660"/>
    </source>
</evidence>
<dbReference type="GO" id="GO:0006384">
    <property type="term" value="P:transcription initiation at RNA polymerase III promoter"/>
    <property type="evidence" value="ECO:0007669"/>
    <property type="project" value="InterPro"/>
</dbReference>
<keyword evidence="5" id="KW-1185">Reference proteome</keyword>
<dbReference type="STRING" id="2282107.A0A286UJ71"/>
<dbReference type="OrthoDB" id="421374at2759"/>
<reference evidence="4 5" key="1">
    <citation type="journal article" date="2017" name="Mol. Ecol.">
        <title>Comparative and population genomic landscape of Phellinus noxius: A hypervariable fungus causing root rot in trees.</title>
        <authorList>
            <person name="Chung C.L."/>
            <person name="Lee T.J."/>
            <person name="Akiba M."/>
            <person name="Lee H.H."/>
            <person name="Kuo T.H."/>
            <person name="Liu D."/>
            <person name="Ke H.M."/>
            <person name="Yokoi T."/>
            <person name="Roa M.B."/>
            <person name="Lu M.J."/>
            <person name="Chang Y.Y."/>
            <person name="Ann P.J."/>
            <person name="Tsai J.N."/>
            <person name="Chen C.Y."/>
            <person name="Tzean S.S."/>
            <person name="Ota Y."/>
            <person name="Hattori T."/>
            <person name="Sahashi N."/>
            <person name="Liou R.F."/>
            <person name="Kikuchi T."/>
            <person name="Tsai I.J."/>
        </authorList>
    </citation>
    <scope>NUCLEOTIDE SEQUENCE [LARGE SCALE GENOMIC DNA]</scope>
    <source>
        <strain evidence="4 5">FFPRI411160</strain>
    </source>
</reference>
<dbReference type="InterPro" id="IPR015943">
    <property type="entry name" value="WD40/YVTN_repeat-like_dom_sf"/>
</dbReference>
<dbReference type="InterPro" id="IPR036322">
    <property type="entry name" value="WD40_repeat_dom_sf"/>
</dbReference>
<dbReference type="PANTHER" id="PTHR15496:SF2">
    <property type="entry name" value="GENERAL TRANSCRIPTION FACTOR 3C POLYPEPTIDE 4"/>
    <property type="match status" value="1"/>
</dbReference>
<dbReference type="InterPro" id="IPR024764">
    <property type="entry name" value="TFIIIC_Znf"/>
</dbReference>
<organism evidence="4 5">
    <name type="scientific">Pyrrhoderma noxium</name>
    <dbReference type="NCBI Taxonomy" id="2282107"/>
    <lineage>
        <taxon>Eukaryota</taxon>
        <taxon>Fungi</taxon>
        <taxon>Dikarya</taxon>
        <taxon>Basidiomycota</taxon>
        <taxon>Agaricomycotina</taxon>
        <taxon>Agaricomycetes</taxon>
        <taxon>Hymenochaetales</taxon>
        <taxon>Hymenochaetaceae</taxon>
        <taxon>Pyrrhoderma</taxon>
    </lineage>
</organism>
<dbReference type="AlphaFoldDB" id="A0A286UJ71"/>
<evidence type="ECO:0000256" key="1">
    <source>
        <dbReference type="SAM" id="MobiDB-lite"/>
    </source>
</evidence>
<dbReference type="InParanoid" id="A0A286UJ71"/>
<proteinExistence type="predicted"/>
<comment type="caution">
    <text evidence="4">The sequence shown here is derived from an EMBL/GenBank/DDBJ whole genome shotgun (WGS) entry which is preliminary data.</text>
</comment>
<dbReference type="Proteomes" id="UP000217199">
    <property type="component" value="Unassembled WGS sequence"/>
</dbReference>
<dbReference type="GO" id="GO:0000127">
    <property type="term" value="C:transcription factor TFIIIC complex"/>
    <property type="evidence" value="ECO:0007669"/>
    <property type="project" value="InterPro"/>
</dbReference>
<dbReference type="PANTHER" id="PTHR15496">
    <property type="entry name" value="GENERAL TRANSCRIPTION FACTOR 3C POLYPEPTIDE 4 FAMILY"/>
    <property type="match status" value="1"/>
</dbReference>
<evidence type="ECO:0000259" key="2">
    <source>
        <dbReference type="Pfam" id="PF12657"/>
    </source>
</evidence>
<dbReference type="Pfam" id="PF12660">
    <property type="entry name" value="zf-TFIIIC"/>
    <property type="match status" value="1"/>
</dbReference>
<dbReference type="InterPro" id="IPR024761">
    <property type="entry name" value="TFIIIC_delta_N"/>
</dbReference>
<gene>
    <name evidence="4" type="ORF">PNOK_0457100</name>
</gene>
<dbReference type="Pfam" id="PF12657">
    <property type="entry name" value="TFIIIC_delta"/>
    <property type="match status" value="1"/>
</dbReference>
<dbReference type="InterPro" id="IPR044230">
    <property type="entry name" value="GTF3C4"/>
</dbReference>
<name>A0A286UJ71_9AGAM</name>
<evidence type="ECO:0000313" key="5">
    <source>
        <dbReference type="Proteomes" id="UP000217199"/>
    </source>
</evidence>
<sequence>MNSIYTALSIPIQGPAPSINCIQWSADGQLIICSKGAIYILTPDLGINFDNHSLLRTDRKRFHETHEKEPALDLGWHKNIIELTKNITHPWAAETQDWGAVTLGSIEISLRAVTISPGNLNGVSTGSGCLLVIMNSNLELTLWCAPRNHLKEAWTKIQDITATLKVLPCPQSEEGLPQNKNKLLKTLQSQATSICWSSQSDFGVLPNPLIDGSLLAIGNRAGAIILMRYDGKQSLYCVHIRRIADECITHLSWSKWRVAHTSCVEAFVACGISNGSVVIVRVRQRLERNHTTEAFAPEFSILEEVDILSNRVPEVDKRILTGLTWIDGPDEKPTLFLSKSGVFSFFRIQSSEQKNLSQDPELLAPPSDPQLRHLTTIRVRTQKTSIDSSSLSPVSGVFRVETSEDSNIIITLFDGSFHVIRNVWNEPLYRDDSPNKDENIVSADDNNLLNNLTSAALSNLARSIFWKVEGAAIQDKDVGRISGATSFDEYGTALWLYESCQPTDFNYKHDAKRNSILVVSQLWQDIRESDLLVSRLEYMFEHPCSMAQQSSSFQLLPVLIKLCQKDIYNSVWQHLIQLLSIPTQSLGDEEGLESYTGEISPSFRTSFRKSITRRLYGHDAAHSLRLRLTVADYCWKMASNESREDFGKIAMLILNNITYFYLKTVLNHLIAVIHLLQEKDLPFVMRIIIQSLLEGSPEGLIIIRLDRGLPCLSVTNSIGKYTISGLSSGHTWGRCSITSFLLSTPMSRTCTGCTRKAFLAPSSRTPQQITGSETTSNLPDMSNSGPIVPDTLWIPDAGRSWIVDELLTAVRSCLYCENRFVRIL</sequence>
<dbReference type="EMBL" id="NBII01000004">
    <property type="protein sequence ID" value="PAV19637.1"/>
    <property type="molecule type" value="Genomic_DNA"/>
</dbReference>
<evidence type="ECO:0000313" key="4">
    <source>
        <dbReference type="EMBL" id="PAV19637.1"/>
    </source>
</evidence>
<feature type="domain" description="Transcription factor IIIC putative zinc-finger" evidence="3">
    <location>
        <begin position="727"/>
        <end position="820"/>
    </location>
</feature>
<dbReference type="SUPFAM" id="SSF50978">
    <property type="entry name" value="WD40 repeat-like"/>
    <property type="match status" value="1"/>
</dbReference>
<feature type="region of interest" description="Disordered" evidence="1">
    <location>
        <begin position="764"/>
        <end position="783"/>
    </location>
</feature>
<dbReference type="Gene3D" id="2.130.10.10">
    <property type="entry name" value="YVTN repeat-like/Quinoprotein amine dehydrogenase"/>
    <property type="match status" value="1"/>
</dbReference>
<accession>A0A286UJ71</accession>
<protein>
    <submittedName>
        <fullName evidence="4">Transcription factor tfiiic complex subunit sfc9</fullName>
    </submittedName>
</protein>